<reference evidence="2 3" key="1">
    <citation type="submission" date="2019-03" db="EMBL/GenBank/DDBJ databases">
        <title>First draft genome of Liparis tanakae, snailfish: a comprehensive survey of snailfish specific genes.</title>
        <authorList>
            <person name="Kim W."/>
            <person name="Song I."/>
            <person name="Jeong J.-H."/>
            <person name="Kim D."/>
            <person name="Kim S."/>
            <person name="Ryu S."/>
            <person name="Song J.Y."/>
            <person name="Lee S.K."/>
        </authorList>
    </citation>
    <scope>NUCLEOTIDE SEQUENCE [LARGE SCALE GENOMIC DNA]</scope>
    <source>
        <tissue evidence="2">Muscle</tissue>
    </source>
</reference>
<feature type="compositionally biased region" description="Low complexity" evidence="1">
    <location>
        <begin position="89"/>
        <end position="101"/>
    </location>
</feature>
<accession>A0A4Z2GKM1</accession>
<feature type="compositionally biased region" description="Basic and acidic residues" evidence="1">
    <location>
        <begin position="133"/>
        <end position="147"/>
    </location>
</feature>
<proteinExistence type="predicted"/>
<sequence length="181" mass="19826">MRTTLLTRANTSEAMLVSPRAQYLYDCSETGQGSRYSQANLIHQLCVHYCRIKSGIEMTEVGLWGQPQTHHPHHDAEDSKRTCGKKATAAGRSSSRGAEASEGGGSRLTLGNLDGAGADSTDHITQQSEEGDEGSHRQDGEQHAHSDEELEAFEPSAPEVLQVHDVCDERPERQHSCWKTS</sequence>
<feature type="region of interest" description="Disordered" evidence="1">
    <location>
        <begin position="65"/>
        <end position="159"/>
    </location>
</feature>
<keyword evidence="3" id="KW-1185">Reference proteome</keyword>
<evidence type="ECO:0000313" key="2">
    <source>
        <dbReference type="EMBL" id="TNN54138.1"/>
    </source>
</evidence>
<gene>
    <name evidence="2" type="ORF">EYF80_035646</name>
</gene>
<dbReference type="Proteomes" id="UP000314294">
    <property type="component" value="Unassembled WGS sequence"/>
</dbReference>
<protein>
    <submittedName>
        <fullName evidence="2">Uncharacterized protein</fullName>
    </submittedName>
</protein>
<organism evidence="2 3">
    <name type="scientific">Liparis tanakae</name>
    <name type="common">Tanaka's snailfish</name>
    <dbReference type="NCBI Taxonomy" id="230148"/>
    <lineage>
        <taxon>Eukaryota</taxon>
        <taxon>Metazoa</taxon>
        <taxon>Chordata</taxon>
        <taxon>Craniata</taxon>
        <taxon>Vertebrata</taxon>
        <taxon>Euteleostomi</taxon>
        <taxon>Actinopterygii</taxon>
        <taxon>Neopterygii</taxon>
        <taxon>Teleostei</taxon>
        <taxon>Neoteleostei</taxon>
        <taxon>Acanthomorphata</taxon>
        <taxon>Eupercaria</taxon>
        <taxon>Perciformes</taxon>
        <taxon>Cottioidei</taxon>
        <taxon>Cottales</taxon>
        <taxon>Liparidae</taxon>
        <taxon>Liparis</taxon>
    </lineage>
</organism>
<evidence type="ECO:0000256" key="1">
    <source>
        <dbReference type="SAM" id="MobiDB-lite"/>
    </source>
</evidence>
<evidence type="ECO:0000313" key="3">
    <source>
        <dbReference type="Proteomes" id="UP000314294"/>
    </source>
</evidence>
<dbReference type="EMBL" id="SRLO01000494">
    <property type="protein sequence ID" value="TNN54138.1"/>
    <property type="molecule type" value="Genomic_DNA"/>
</dbReference>
<comment type="caution">
    <text evidence="2">The sequence shown here is derived from an EMBL/GenBank/DDBJ whole genome shotgun (WGS) entry which is preliminary data.</text>
</comment>
<name>A0A4Z2GKM1_9TELE</name>
<dbReference type="AlphaFoldDB" id="A0A4Z2GKM1"/>